<name>A0A8J7RG60_METVO</name>
<protein>
    <submittedName>
        <fullName evidence="5">Parallel beta-helix repeat protein</fullName>
    </submittedName>
</protein>
<evidence type="ECO:0000256" key="1">
    <source>
        <dbReference type="ARBA" id="ARBA00004906"/>
    </source>
</evidence>
<organism evidence="5 6">
    <name type="scientific">Methanococcus voltae</name>
    <dbReference type="NCBI Taxonomy" id="2188"/>
    <lineage>
        <taxon>Archaea</taxon>
        <taxon>Methanobacteriati</taxon>
        <taxon>Methanobacteriota</taxon>
        <taxon>Methanomada group</taxon>
        <taxon>Methanococci</taxon>
        <taxon>Methanococcales</taxon>
        <taxon>Methanococcaceae</taxon>
        <taxon>Methanococcus</taxon>
    </lineage>
</organism>
<sequence>MKLNNNLIFFTLLMVTMLAVNTVYAASETANTNYDAFGITIYKPGIHYISNKILANKCDAITIKSDNVTIIGTGVPLTSENGLVRGIYGQNLKNITIKNMAISKYHKGIHMVNVINISIINNTLTSNGDYNIYLIDCPNSTIINNTLTSSITRDIYAENCPNSLIINNTVNSNGDTGIHLKKSPNSTITNNRVSSGYYGITLWSSPNSSFVNNTADSSEYGIYIFNSPNTPIIYNTINSNKNGICIDNSKNNTVINNTADSNSIADVVIDYSSYNCVLINNSLGTRGLRIGNTYDHIGGINTHTVINTTINGKPIYYYKNNNTKKVPEDAGQVILMNCSNMLVENLNISGAYYGITAQYGTNCNFTNNTLNSNGYGIYIENSKNSTITNNNANSNDNIGIYSGYSKNSTVINNTVNSNLKGIYLSHSTNSTVINNTADSNIRYGIHLCSSQGTSLMNNIVSLNGVNGIYLQESNNNQIINNRLHLNRDAGAFLSNSHNNYIIKNIFNNTKNLRMGYGINYWNTTKENGGGNYWFTPTGTGWSEYNSTDNNGDGFCDEVYKIDNHNIDYLPIYYENSIFALGLEPKNDNENKKNKIDASKSIKSKSLRRTVSDSTVVYGSNFDKQLANSLKENTYSDDTEIDGDTIILGGPVSNRIANQYNDRFTIPVTNDNPGTNRGIIQVISIPSGSSTIVQSYKLIYIAGSDRLGTEAALQYFETLTELPDEPITVEWVDGGFKVIE</sequence>
<proteinExistence type="predicted"/>
<gene>
    <name evidence="5" type="ORF">J3E07_000630</name>
</gene>
<keyword evidence="2" id="KW-0677">Repeat</keyword>
<dbReference type="PANTHER" id="PTHR22990">
    <property type="entry name" value="F-BOX ONLY PROTEIN"/>
    <property type="match status" value="1"/>
</dbReference>
<comment type="caution">
    <text evidence="5">The sequence shown here is derived from an EMBL/GenBank/DDBJ whole genome shotgun (WGS) entry which is preliminary data.</text>
</comment>
<accession>A0A8J7RG60</accession>
<dbReference type="RefSeq" id="WP_209590684.1">
    <property type="nucleotide sequence ID" value="NZ_JAGGMV010000001.1"/>
</dbReference>
<feature type="domain" description="Carbohydrate-binding/sugar hydrolysis" evidence="4">
    <location>
        <begin position="418"/>
        <end position="557"/>
    </location>
</feature>
<dbReference type="EMBL" id="JAGGMV010000001">
    <property type="protein sequence ID" value="MBP2201232.1"/>
    <property type="molecule type" value="Genomic_DNA"/>
</dbReference>
<dbReference type="PANTHER" id="PTHR22990:SF15">
    <property type="entry name" value="F-BOX ONLY PROTEIN 10"/>
    <property type="match status" value="1"/>
</dbReference>
<dbReference type="InterPro" id="IPR006626">
    <property type="entry name" value="PbH1"/>
</dbReference>
<dbReference type="Pfam" id="PF05048">
    <property type="entry name" value="NosD"/>
    <property type="match status" value="1"/>
</dbReference>
<dbReference type="InterPro" id="IPR012334">
    <property type="entry name" value="Pectin_lyas_fold"/>
</dbReference>
<reference evidence="5" key="1">
    <citation type="submission" date="2021-03" db="EMBL/GenBank/DDBJ databases">
        <title>Genomic Encyclopedia of Type Strains, Phase IV (KMG-V): Genome sequencing to study the core and pangenomes of soil and plant-associated prokaryotes.</title>
        <authorList>
            <person name="Whitman W."/>
        </authorList>
    </citation>
    <scope>NUCLEOTIDE SEQUENCE</scope>
    <source>
        <strain evidence="5">C4</strain>
    </source>
</reference>
<dbReference type="InterPro" id="IPR039448">
    <property type="entry name" value="Beta_helix"/>
</dbReference>
<dbReference type="InterPro" id="IPR011050">
    <property type="entry name" value="Pectin_lyase_fold/virulence"/>
</dbReference>
<dbReference type="Gene3D" id="2.160.20.10">
    <property type="entry name" value="Single-stranded right-handed beta-helix, Pectin lyase-like"/>
    <property type="match status" value="2"/>
</dbReference>
<comment type="pathway">
    <text evidence="1">Protein modification; protein ubiquitination.</text>
</comment>
<dbReference type="InterPro" id="IPR022441">
    <property type="entry name" value="Para_beta_helix_rpt-2"/>
</dbReference>
<dbReference type="NCBIfam" id="TIGR03804">
    <property type="entry name" value="para_beta_helix"/>
    <property type="match status" value="6"/>
</dbReference>
<evidence type="ECO:0000313" key="6">
    <source>
        <dbReference type="Proteomes" id="UP000740329"/>
    </source>
</evidence>
<evidence type="ECO:0000259" key="4">
    <source>
        <dbReference type="SMART" id="SM00722"/>
    </source>
</evidence>
<dbReference type="Proteomes" id="UP000740329">
    <property type="component" value="Unassembled WGS sequence"/>
</dbReference>
<evidence type="ECO:0000313" key="5">
    <source>
        <dbReference type="EMBL" id="MBP2201232.1"/>
    </source>
</evidence>
<dbReference type="SMART" id="SM00710">
    <property type="entry name" value="PbH1"/>
    <property type="match status" value="16"/>
</dbReference>
<dbReference type="InterPro" id="IPR006633">
    <property type="entry name" value="Carb-bd_sugar_hydrolysis-dom"/>
</dbReference>
<dbReference type="SUPFAM" id="SSF51126">
    <property type="entry name" value="Pectin lyase-like"/>
    <property type="match status" value="2"/>
</dbReference>
<evidence type="ECO:0000256" key="3">
    <source>
        <dbReference type="ARBA" id="ARBA00022786"/>
    </source>
</evidence>
<keyword evidence="3" id="KW-0833">Ubl conjugation pathway</keyword>
<dbReference type="AlphaFoldDB" id="A0A8J7RG60"/>
<dbReference type="InterPro" id="IPR051550">
    <property type="entry name" value="SCF-Subunits/Alg-Epimerases"/>
</dbReference>
<dbReference type="InterPro" id="IPR007742">
    <property type="entry name" value="NosD_dom"/>
</dbReference>
<dbReference type="SMART" id="SM00722">
    <property type="entry name" value="CASH"/>
    <property type="match status" value="2"/>
</dbReference>
<evidence type="ECO:0000256" key="2">
    <source>
        <dbReference type="ARBA" id="ARBA00022737"/>
    </source>
</evidence>
<dbReference type="Pfam" id="PF13229">
    <property type="entry name" value="Beta_helix"/>
    <property type="match status" value="1"/>
</dbReference>
<feature type="domain" description="Carbohydrate-binding/sugar hydrolysis" evidence="4">
    <location>
        <begin position="71"/>
        <end position="225"/>
    </location>
</feature>